<evidence type="ECO:0000313" key="1">
    <source>
        <dbReference type="EMBL" id="MQA37705.1"/>
    </source>
</evidence>
<comment type="caution">
    <text evidence="1">The sequence shown here is derived from an EMBL/GenBank/DDBJ whole genome shotgun (WGS) entry which is preliminary data.</text>
</comment>
<dbReference type="Proteomes" id="UP000440498">
    <property type="component" value="Unassembled WGS sequence"/>
</dbReference>
<dbReference type="InterPro" id="IPR037257">
    <property type="entry name" value="T2SS_E_N_sf"/>
</dbReference>
<dbReference type="AlphaFoldDB" id="A0A6A7MY93"/>
<dbReference type="SUPFAM" id="SSF160246">
    <property type="entry name" value="EspE N-terminal domain-like"/>
    <property type="match status" value="1"/>
</dbReference>
<sequence length="237" mass="25410">MGWLSNNQSKSMLGQLLVKQKLITEEQLAAAIELQRTTGQRLGDIFAELNLITQQHIEEALRKQRRLRMAAAIATSLLAPMETYAAQALPSLAVGTPVVLSKDQRGMQIKERAGLQALSEEELGETSAQGLSDELIHAVKSAKGNGLEVVGDMAKLLNPVLGFLEADTSMKNVVYDPSKATATINKDGSLTLSLPSSIGELNFNNIRVRGTEGSSFGSISIKGIDLTGTSITLAFHH</sequence>
<organism evidence="1 2">
    <name type="scientific">Rugamonas aquatica</name>
    <dbReference type="NCBI Taxonomy" id="2743357"/>
    <lineage>
        <taxon>Bacteria</taxon>
        <taxon>Pseudomonadati</taxon>
        <taxon>Pseudomonadota</taxon>
        <taxon>Betaproteobacteria</taxon>
        <taxon>Burkholderiales</taxon>
        <taxon>Oxalobacteraceae</taxon>
        <taxon>Telluria group</taxon>
        <taxon>Rugamonas</taxon>
    </lineage>
</organism>
<accession>A0A6A7MY93</accession>
<gene>
    <name evidence="1" type="ORF">GEV02_06055</name>
</gene>
<dbReference type="RefSeq" id="WP_152837103.1">
    <property type="nucleotide sequence ID" value="NZ_WHUG01000002.1"/>
</dbReference>
<evidence type="ECO:0008006" key="3">
    <source>
        <dbReference type="Google" id="ProtNLM"/>
    </source>
</evidence>
<proteinExistence type="predicted"/>
<name>A0A6A7MY93_9BURK</name>
<protein>
    <recommendedName>
        <fullName evidence="3">Bacteriophage N4 adsorption protein B</fullName>
    </recommendedName>
</protein>
<evidence type="ECO:0000313" key="2">
    <source>
        <dbReference type="Proteomes" id="UP000440498"/>
    </source>
</evidence>
<dbReference type="EMBL" id="WHUG01000002">
    <property type="protein sequence ID" value="MQA37705.1"/>
    <property type="molecule type" value="Genomic_DNA"/>
</dbReference>
<keyword evidence="2" id="KW-1185">Reference proteome</keyword>
<reference evidence="1 2" key="1">
    <citation type="submission" date="2019-10" db="EMBL/GenBank/DDBJ databases">
        <title>Two novel species isolated from a subtropical stream in China.</title>
        <authorList>
            <person name="Lu H."/>
        </authorList>
    </citation>
    <scope>NUCLEOTIDE SEQUENCE [LARGE SCALE GENOMIC DNA]</scope>
    <source>
        <strain evidence="1 2">FT29W</strain>
    </source>
</reference>